<feature type="compositionally biased region" description="Basic residues" evidence="7">
    <location>
        <begin position="1111"/>
        <end position="1121"/>
    </location>
</feature>
<evidence type="ECO:0000256" key="6">
    <source>
        <dbReference type="ARBA" id="ARBA00023136"/>
    </source>
</evidence>
<dbReference type="AlphaFoldDB" id="N4UAW8"/>
<reference evidence="12" key="2">
    <citation type="journal article" date="2014" name="PLoS ONE">
        <title>Genome and Transcriptome Analysis of the Fungal Pathogen Fusarium oxysporum f. sp. cubense Causing Banana Vascular Wilt Disease.</title>
        <authorList>
            <person name="Guo L."/>
            <person name="Han L."/>
            <person name="Yang L."/>
            <person name="Zeng H."/>
            <person name="Fan D."/>
            <person name="Zhu Y."/>
            <person name="Feng Y."/>
            <person name="Wang G."/>
            <person name="Peng C."/>
            <person name="Jiang X."/>
            <person name="Zhou D."/>
            <person name="Ni P."/>
            <person name="Liang C."/>
            <person name="Liu L."/>
            <person name="Wang J."/>
            <person name="Mao C."/>
            <person name="Fang X."/>
            <person name="Peng M."/>
            <person name="Huang J."/>
        </authorList>
    </citation>
    <scope>NUCLEOTIDE SEQUENCE [LARGE SCALE GENOMIC DNA]</scope>
    <source>
        <strain evidence="12">race 1</strain>
    </source>
</reference>
<name>N4UAW8_FUSC1</name>
<dbReference type="GO" id="GO:0015379">
    <property type="term" value="F:potassium:chloride symporter activity"/>
    <property type="evidence" value="ECO:0007669"/>
    <property type="project" value="TreeGrafter"/>
</dbReference>
<evidence type="ECO:0000256" key="1">
    <source>
        <dbReference type="ARBA" id="ARBA00004141"/>
    </source>
</evidence>
<evidence type="ECO:0000259" key="10">
    <source>
        <dbReference type="Pfam" id="PF03522"/>
    </source>
</evidence>
<evidence type="ECO:0008006" key="13">
    <source>
        <dbReference type="Google" id="ProtNLM"/>
    </source>
</evidence>
<dbReference type="STRING" id="1229664.N4UAW8"/>
<dbReference type="EMBL" id="KB730248">
    <property type="protein sequence ID" value="ENH68522.1"/>
    <property type="molecule type" value="Genomic_DNA"/>
</dbReference>
<keyword evidence="4 8" id="KW-0812">Transmembrane</keyword>
<comment type="subcellular location">
    <subcellularLocation>
        <location evidence="1">Membrane</location>
        <topology evidence="1">Multi-pass membrane protein</topology>
    </subcellularLocation>
</comment>
<feature type="region of interest" description="Disordered" evidence="7">
    <location>
        <begin position="1"/>
        <end position="37"/>
    </location>
</feature>
<dbReference type="Gene3D" id="1.20.1740.10">
    <property type="entry name" value="Amino acid/polyamine transporter I"/>
    <property type="match status" value="1"/>
</dbReference>
<feature type="transmembrane region" description="Helical" evidence="8">
    <location>
        <begin position="44"/>
        <end position="65"/>
    </location>
</feature>
<evidence type="ECO:0000259" key="9">
    <source>
        <dbReference type="Pfam" id="PF00324"/>
    </source>
</evidence>
<feature type="transmembrane region" description="Helical" evidence="8">
    <location>
        <begin position="286"/>
        <end position="308"/>
    </location>
</feature>
<dbReference type="GO" id="GO:0055064">
    <property type="term" value="P:chloride ion homeostasis"/>
    <property type="evidence" value="ECO:0007669"/>
    <property type="project" value="TreeGrafter"/>
</dbReference>
<dbReference type="PANTHER" id="PTHR11827:SF72">
    <property type="entry name" value="GH08340P"/>
    <property type="match status" value="1"/>
</dbReference>
<sequence length="1241" mass="136640">MTTPQQSDIKGVDNGGERQRNSITESHGGRGSVSVTMEPRHNKLGSISGVYIPVFLNIMSILMFLRFGQIIGKIGFVGILGLLVTAYSIDLLTTLSLSAIASNGEVKGGGAYYLISRSLGPEFGGSIGILFYLAQVLNASMNVVGLIDCVRLNLGAAFPSGYWTGYGLQTAALLLCTGLCFLGSATFSRASNALLAILSLAIVSIPVSAVFKAPFHDRDLGIHFTGPSLDTLTDNFLPHSGPQFKGLETFRDLFGILFPATSGIFAGASMSGDLKDPSRSIPHGTLWAMLTTFIIYFVVILSLAASTTHSSFLANDNVIPLVNLSQPVILAGECAVTFFSALMGLIGASKLFQAFARDKLLPGLGFFSKGTKHGDEPIYALLLTYVIAQLALFADLNQIATFISMGYQMTFFVMNLACFLLKVGSAPNFRPSFKFFTWQTAFLAGILSGFAMFFIDETYAAIAITVLVLLFLLIHYLSPPKHWGDVSQNLIYHQGSLYILGHVIVTDDFNSGVHEARLQQHAWTKYINEFSKIKAFVQLTMSPTITWGIRNLILSAGLGGMRPNIAVLGFYNMEELRKSNPKLRVPDVPVSLSSQMRRPPRSNGKAPERPRRRRGDTSARLMEGILPTDVIRTENMMSPKEYLTILEDLALRYRLNIAVGCGFESLETPRKDGTNTKKYIDLWPIQMSAEVTSDGKSLLTTNFDTYTLILQLGHILHSVQLWKHVYTLRVMVFVEYESEVNEEHARVLALLEKLRIDAEVKVFCLASGSLNTYDLIVNGIGNDIDWEIVVNDTLRNEEWWDDVQMFRGRSDNMTSTQELDQLEHIYDTISGRPGLYNPHEEIYDRRRASTTDVPELPRRPAIRMLSKMGVSMGIHTHHLPDGALDETDNEDDEAEDSQAELLDDEEMGYSSTLDHESIDERNIGPSDAARQPLLGGGDSHDEDGRVRGDFWESFGRRSKSDTVGDAVGTSTSYGTMSSSATVKGVGVAFSRVRPPSPTREDTVRPYRSGASTPGRPNLSRQSSAVKFSSRPVPETKIVASEAEGSTISFAPPSSTESETPKAGPYRPSYSRQSSLGKFPNRSRPSGQVLAGEESRKVSFAEQFDCEPYSTHHSRFHSRRNSRGSTQGGGESYDQIPEMLERYRLSSHLEEEGQNSGYTPQGLELSFNELPSRAQHLIVNELMRQHSKETSVLLSTLPIPSEGTCLDEASTIQYLSDVEVLCNELPPTLLVLSNNMTVTVNL</sequence>
<dbReference type="InterPro" id="IPR018491">
    <property type="entry name" value="SLC12_C"/>
</dbReference>
<dbReference type="GO" id="GO:0006884">
    <property type="term" value="P:cell volume homeostasis"/>
    <property type="evidence" value="ECO:0007669"/>
    <property type="project" value="TreeGrafter"/>
</dbReference>
<gene>
    <name evidence="11" type="ORF">FOC1_g10014308</name>
</gene>
<feature type="domain" description="Amino acid permease/ SLC12A" evidence="9">
    <location>
        <begin position="54"/>
        <end position="510"/>
    </location>
</feature>
<feature type="compositionally biased region" description="Basic and acidic residues" evidence="7">
    <location>
        <begin position="913"/>
        <end position="922"/>
    </location>
</feature>
<protein>
    <recommendedName>
        <fullName evidence="13">Vacuolar cation-chloride cotransporter 1</fullName>
    </recommendedName>
</protein>
<dbReference type="VEuPathDB" id="FungiDB:FOC1_g10014308"/>
<proteinExistence type="inferred from homology"/>
<keyword evidence="6 8" id="KW-0472">Membrane</keyword>
<dbReference type="Pfam" id="PF03522">
    <property type="entry name" value="SLC12"/>
    <property type="match status" value="1"/>
</dbReference>
<evidence type="ECO:0000256" key="8">
    <source>
        <dbReference type="SAM" id="Phobius"/>
    </source>
</evidence>
<feature type="region of interest" description="Disordered" evidence="7">
    <location>
        <begin position="874"/>
        <end position="1094"/>
    </location>
</feature>
<keyword evidence="3" id="KW-0813">Transport</keyword>
<feature type="region of interest" description="Disordered" evidence="7">
    <location>
        <begin position="584"/>
        <end position="619"/>
    </location>
</feature>
<feature type="transmembrane region" description="Helical" evidence="8">
    <location>
        <begin position="435"/>
        <end position="453"/>
    </location>
</feature>
<dbReference type="OMA" id="NDLPCRA"/>
<accession>N4UAW8</accession>
<feature type="transmembrane region" description="Helical" evidence="8">
    <location>
        <begin position="328"/>
        <end position="348"/>
    </location>
</feature>
<feature type="domain" description="SLC12A transporter C-terminal" evidence="10">
    <location>
        <begin position="1131"/>
        <end position="1237"/>
    </location>
</feature>
<evidence type="ECO:0000313" key="12">
    <source>
        <dbReference type="Proteomes" id="UP000016928"/>
    </source>
</evidence>
<dbReference type="OrthoDB" id="2020542at2759"/>
<dbReference type="GO" id="GO:0034486">
    <property type="term" value="P:vacuolar transmembrane transport"/>
    <property type="evidence" value="ECO:0007669"/>
    <property type="project" value="TreeGrafter"/>
</dbReference>
<dbReference type="Proteomes" id="UP000016928">
    <property type="component" value="Unassembled WGS sequence"/>
</dbReference>
<dbReference type="GO" id="GO:0055075">
    <property type="term" value="P:potassium ion homeostasis"/>
    <property type="evidence" value="ECO:0007669"/>
    <property type="project" value="TreeGrafter"/>
</dbReference>
<comment type="similarity">
    <text evidence="2">Belongs to the SLC12A transporter family.</text>
</comment>
<keyword evidence="5 8" id="KW-1133">Transmembrane helix</keyword>
<dbReference type="FunFam" id="1.20.1740.10:FF:000013">
    <property type="entry name" value="Solute carrier family 12 member"/>
    <property type="match status" value="1"/>
</dbReference>
<feature type="compositionally biased region" description="Basic and acidic residues" evidence="7">
    <location>
        <begin position="938"/>
        <end position="962"/>
    </location>
</feature>
<feature type="transmembrane region" description="Helical" evidence="8">
    <location>
        <begin position="459"/>
        <end position="477"/>
    </location>
</feature>
<organism evidence="11 12">
    <name type="scientific">Fusarium oxysporum f. sp. cubense (strain race 1)</name>
    <name type="common">Panama disease fungus</name>
    <dbReference type="NCBI Taxonomy" id="1229664"/>
    <lineage>
        <taxon>Eukaryota</taxon>
        <taxon>Fungi</taxon>
        <taxon>Dikarya</taxon>
        <taxon>Ascomycota</taxon>
        <taxon>Pezizomycotina</taxon>
        <taxon>Sordariomycetes</taxon>
        <taxon>Hypocreomycetidae</taxon>
        <taxon>Hypocreales</taxon>
        <taxon>Nectriaceae</taxon>
        <taxon>Fusarium</taxon>
        <taxon>Fusarium oxysporum species complex</taxon>
    </lineage>
</organism>
<evidence type="ECO:0000256" key="7">
    <source>
        <dbReference type="SAM" id="MobiDB-lite"/>
    </source>
</evidence>
<dbReference type="Pfam" id="PF00324">
    <property type="entry name" value="AA_permease"/>
    <property type="match status" value="1"/>
</dbReference>
<evidence type="ECO:0000256" key="4">
    <source>
        <dbReference type="ARBA" id="ARBA00022692"/>
    </source>
</evidence>
<dbReference type="GO" id="GO:0005774">
    <property type="term" value="C:vacuolar membrane"/>
    <property type="evidence" value="ECO:0007669"/>
    <property type="project" value="TreeGrafter"/>
</dbReference>
<feature type="compositionally biased region" description="Acidic residues" evidence="7">
    <location>
        <begin position="883"/>
        <end position="907"/>
    </location>
</feature>
<evidence type="ECO:0000256" key="2">
    <source>
        <dbReference type="ARBA" id="ARBA00010593"/>
    </source>
</evidence>
<dbReference type="HOGENOM" id="CLU_001883_4_0_1"/>
<evidence type="ECO:0000256" key="5">
    <source>
        <dbReference type="ARBA" id="ARBA00022989"/>
    </source>
</evidence>
<dbReference type="PANTHER" id="PTHR11827">
    <property type="entry name" value="SOLUTE CARRIER FAMILY 12, CATION COTRANSPORTERS"/>
    <property type="match status" value="1"/>
</dbReference>
<feature type="transmembrane region" description="Helical" evidence="8">
    <location>
        <begin position="194"/>
        <end position="211"/>
    </location>
</feature>
<evidence type="ECO:0000313" key="11">
    <source>
        <dbReference type="EMBL" id="ENH68522.1"/>
    </source>
</evidence>
<dbReference type="InterPro" id="IPR004841">
    <property type="entry name" value="AA-permease/SLC12A_dom"/>
</dbReference>
<feature type="region of interest" description="Disordered" evidence="7">
    <location>
        <begin position="1108"/>
        <end position="1131"/>
    </location>
</feature>
<dbReference type="InterPro" id="IPR004842">
    <property type="entry name" value="SLC12A_fam"/>
</dbReference>
<feature type="transmembrane region" description="Helical" evidence="8">
    <location>
        <begin position="253"/>
        <end position="274"/>
    </location>
</feature>
<evidence type="ECO:0000256" key="3">
    <source>
        <dbReference type="ARBA" id="ARBA00022448"/>
    </source>
</evidence>
<feature type="compositionally biased region" description="Polar residues" evidence="7">
    <location>
        <begin position="1043"/>
        <end position="1057"/>
    </location>
</feature>
<feature type="transmembrane region" description="Helical" evidence="8">
    <location>
        <begin position="167"/>
        <end position="187"/>
    </location>
</feature>
<feature type="transmembrane region" description="Helical" evidence="8">
    <location>
        <begin position="402"/>
        <end position="423"/>
    </location>
</feature>
<reference evidence="12" key="1">
    <citation type="submission" date="2012-09" db="EMBL/GenBank/DDBJ databases">
        <title>Genome sequencing and comparative transcriptomics of race 1 and race 4 of banana pathogen: Fusarium oxysporum f. sp. cubense.</title>
        <authorList>
            <person name="Fang X."/>
            <person name="Huang J."/>
        </authorList>
    </citation>
    <scope>NUCLEOTIDE SEQUENCE [LARGE SCALE GENOMIC DNA]</scope>
    <source>
        <strain evidence="12">race 1</strain>
    </source>
</reference>
<feature type="compositionally biased region" description="Low complexity" evidence="7">
    <location>
        <begin position="969"/>
        <end position="981"/>
    </location>
</feature>
<feature type="transmembrane region" description="Helical" evidence="8">
    <location>
        <begin position="378"/>
        <end position="396"/>
    </location>
</feature>